<feature type="transmembrane region" description="Helical" evidence="8">
    <location>
        <begin position="472"/>
        <end position="495"/>
    </location>
</feature>
<dbReference type="PANTHER" id="PTHR32063">
    <property type="match status" value="1"/>
</dbReference>
<feature type="transmembrane region" description="Helical" evidence="8">
    <location>
        <begin position="362"/>
        <end position="382"/>
    </location>
</feature>
<feature type="transmembrane region" description="Helical" evidence="8">
    <location>
        <begin position="388"/>
        <end position="411"/>
    </location>
</feature>
<keyword evidence="4" id="KW-1003">Cell membrane</keyword>
<evidence type="ECO:0000256" key="5">
    <source>
        <dbReference type="ARBA" id="ARBA00022692"/>
    </source>
</evidence>
<proteinExistence type="inferred from homology"/>
<feature type="transmembrane region" description="Helical" evidence="8">
    <location>
        <begin position="12"/>
        <end position="30"/>
    </location>
</feature>
<organism evidence="9 10">
    <name type="scientific">Rhodopila globiformis</name>
    <name type="common">Rhodopseudomonas globiformis</name>
    <dbReference type="NCBI Taxonomy" id="1071"/>
    <lineage>
        <taxon>Bacteria</taxon>
        <taxon>Pseudomonadati</taxon>
        <taxon>Pseudomonadota</taxon>
        <taxon>Alphaproteobacteria</taxon>
        <taxon>Acetobacterales</taxon>
        <taxon>Acetobacteraceae</taxon>
        <taxon>Rhodopila</taxon>
    </lineage>
</organism>
<dbReference type="Gene3D" id="3.30.70.1440">
    <property type="entry name" value="Multidrug efflux transporter AcrB pore domain"/>
    <property type="match status" value="1"/>
</dbReference>
<dbReference type="AlphaFoldDB" id="A0A2S6NL63"/>
<keyword evidence="5 8" id="KW-0812">Transmembrane</keyword>
<dbReference type="EMBL" id="NHRY01000065">
    <property type="protein sequence ID" value="PPQ35915.1"/>
    <property type="molecule type" value="Genomic_DNA"/>
</dbReference>
<dbReference type="Gene3D" id="3.30.2090.10">
    <property type="entry name" value="Multidrug efflux transporter AcrB TolC docking domain, DN and DC subdomains"/>
    <property type="match status" value="2"/>
</dbReference>
<dbReference type="Proteomes" id="UP000239724">
    <property type="component" value="Unassembled WGS sequence"/>
</dbReference>
<evidence type="ECO:0000256" key="1">
    <source>
        <dbReference type="ARBA" id="ARBA00004651"/>
    </source>
</evidence>
<dbReference type="GO" id="GO:0042910">
    <property type="term" value="F:xenobiotic transmembrane transporter activity"/>
    <property type="evidence" value="ECO:0007669"/>
    <property type="project" value="TreeGrafter"/>
</dbReference>
<evidence type="ECO:0000256" key="2">
    <source>
        <dbReference type="ARBA" id="ARBA00010942"/>
    </source>
</evidence>
<name>A0A2S6NL63_RHOGL</name>
<dbReference type="SUPFAM" id="SSF82714">
    <property type="entry name" value="Multidrug efflux transporter AcrB TolC docking domain, DN and DC subdomains"/>
    <property type="match status" value="2"/>
</dbReference>
<dbReference type="PRINTS" id="PR00702">
    <property type="entry name" value="ACRIFLAVINRP"/>
</dbReference>
<keyword evidence="10" id="KW-1185">Reference proteome</keyword>
<feature type="transmembrane region" description="Helical" evidence="8">
    <location>
        <begin position="961"/>
        <end position="980"/>
    </location>
</feature>
<dbReference type="InterPro" id="IPR027463">
    <property type="entry name" value="AcrB_DN_DC_subdom"/>
</dbReference>
<evidence type="ECO:0000313" key="9">
    <source>
        <dbReference type="EMBL" id="PPQ35915.1"/>
    </source>
</evidence>
<dbReference type="Gene3D" id="3.30.70.1320">
    <property type="entry name" value="Multidrug efflux transporter AcrB pore domain like"/>
    <property type="match status" value="1"/>
</dbReference>
<dbReference type="Gene3D" id="3.30.70.1430">
    <property type="entry name" value="Multidrug efflux transporter AcrB pore domain"/>
    <property type="match status" value="2"/>
</dbReference>
<sequence length="1044" mass="112229">MQRFFAALVGRRWLVLVLALAMIVAGWFNLQQLAIDAVPDISPKQVLVLTEARGLGPLEVERLVTFPIETQMVGLPLLKNIRSKSRFGISAVYLTFRDSADVQIARAEVAERLPQAKALMPPGVGTPQEGPFATGLGEILEFRLRGPGYTQMQLYQLLKWKLVPQIQLVPGIVNVDIYGGKLQTFQVEVSPQRMEAEGVTLPALFHAIESNNETRGGAYIERGDEQEIVRGLALAESKADIAAIEIRTTPDGVPITVGDVADVRMAPQVQIGAVTHDGEGQTIVGVAEMQYGLNTSDVLPRVKAKLADLRSQLPPGVKIDTFYDRSQLIQRSIHTVAHNLIEGALLVIVILLVMLGSFRAGLIVAAVIPLSMMIAFAGMRAFGIPGNLLSLGAIDFGLVVDGAVVMVENVLRQQSATREKDQADPPKIVPKAAAEVARPVIFSVVIILIVYLPVLSLQDVEGKEFHPMALTVMMALTGALAMTMVVIPALAATFLSATPADRDALAVRWARKAYTPVLRRATDHPWITFGIAGALFAGAVFLAGQLGGEFIPTLQEGAIVVTSNKLPSINLTASLRTVTQIEEVIRSFPDVETVVSQTGSAAVPTDPMGVQSTDSYVILKPPDQWTTAPTQQGIRAAMEKKLKAAIPGVNWEFSQPIRMRMDDLLQGARTPVVLSIFGPDIGELRSLGNKAAQILQSIKGAADVQPEYPGVLPAVTIAIDRQRLARYGISAADALSVVRAIGDATVGTVYGQNDEQTPIQVRLAPDARQNVPEIAALPVGLWNGAPVALSDVAKIGISAGPPQVLRDQLKREQIIDINVQGRDVNSFVTEAQRKVPKELHLPSGYSLQWSGQFQNLRSASARLMLVVPMAMAVIFLLLYLNFNSLRQAALIFLNVPMAATGGIVALTVRGMPFSVTAAIGFISVFGVAILDGVVLVSYINEERDTGNQGRDAAREAAEKRLRPVLTTALVASIGFVPMAVSTSVGAAVQRPLATVVIGGLITATLLTLLVLPAMYPVVGEMRMPDTGRMWRRSRRVMSGWIGRP</sequence>
<dbReference type="NCBIfam" id="TIGR00914">
    <property type="entry name" value="2A0601"/>
    <property type="match status" value="1"/>
</dbReference>
<evidence type="ECO:0000256" key="6">
    <source>
        <dbReference type="ARBA" id="ARBA00022989"/>
    </source>
</evidence>
<protein>
    <submittedName>
        <fullName evidence="9">CusA/CzcA family heavy metal efflux RND transporter</fullName>
    </submittedName>
</protein>
<feature type="transmembrane region" description="Helical" evidence="8">
    <location>
        <begin position="863"/>
        <end position="882"/>
    </location>
</feature>
<dbReference type="GO" id="GO:0008324">
    <property type="term" value="F:monoatomic cation transmembrane transporter activity"/>
    <property type="evidence" value="ECO:0007669"/>
    <property type="project" value="InterPro"/>
</dbReference>
<dbReference type="RefSeq" id="WP_104518004.1">
    <property type="nucleotide sequence ID" value="NZ_NHRY01000065.1"/>
</dbReference>
<dbReference type="InterPro" id="IPR001036">
    <property type="entry name" value="Acrflvin-R"/>
</dbReference>
<evidence type="ECO:0000313" key="10">
    <source>
        <dbReference type="Proteomes" id="UP000239724"/>
    </source>
</evidence>
<accession>A0A2S6NL63</accession>
<dbReference type="OrthoDB" id="9758757at2"/>
<dbReference type="GO" id="GO:0005886">
    <property type="term" value="C:plasma membrane"/>
    <property type="evidence" value="ECO:0007669"/>
    <property type="project" value="UniProtKB-SubCell"/>
</dbReference>
<evidence type="ECO:0000256" key="3">
    <source>
        <dbReference type="ARBA" id="ARBA00022448"/>
    </source>
</evidence>
<dbReference type="SUPFAM" id="SSF82693">
    <property type="entry name" value="Multidrug efflux transporter AcrB pore domain, PN1, PN2, PC1 and PC2 subdomains"/>
    <property type="match status" value="2"/>
</dbReference>
<dbReference type="Pfam" id="PF00873">
    <property type="entry name" value="ACR_tran"/>
    <property type="match status" value="1"/>
</dbReference>
<reference evidence="9 10" key="1">
    <citation type="journal article" date="2018" name="Arch. Microbiol.">
        <title>New insights into the metabolic potential of the phototrophic purple bacterium Rhodopila globiformis DSM 161(T) from its draft genome sequence and evidence for a vanadium-dependent nitrogenase.</title>
        <authorList>
            <person name="Imhoff J.F."/>
            <person name="Rahn T."/>
            <person name="Kunzel S."/>
            <person name="Neulinger S.C."/>
        </authorList>
    </citation>
    <scope>NUCLEOTIDE SEQUENCE [LARGE SCALE GENOMIC DNA]</scope>
    <source>
        <strain evidence="9 10">DSM 161</strain>
    </source>
</reference>
<comment type="caution">
    <text evidence="9">The sequence shown here is derived from an EMBL/GenBank/DDBJ whole genome shotgun (WGS) entry which is preliminary data.</text>
</comment>
<gene>
    <name evidence="9" type="ORF">CCS01_06325</name>
</gene>
<feature type="transmembrane region" description="Helical" evidence="8">
    <location>
        <begin position="432"/>
        <end position="452"/>
    </location>
</feature>
<feature type="transmembrane region" description="Helical" evidence="8">
    <location>
        <begin position="914"/>
        <end position="940"/>
    </location>
</feature>
<feature type="transmembrane region" description="Helical" evidence="8">
    <location>
        <begin position="992"/>
        <end position="1018"/>
    </location>
</feature>
<dbReference type="Gene3D" id="1.20.1640.10">
    <property type="entry name" value="Multidrug efflux transporter AcrB transmembrane domain"/>
    <property type="match status" value="2"/>
</dbReference>
<evidence type="ECO:0000256" key="7">
    <source>
        <dbReference type="ARBA" id="ARBA00023136"/>
    </source>
</evidence>
<comment type="similarity">
    <text evidence="2">Belongs to the resistance-nodulation-cell division (RND) (TC 2.A.6) family.</text>
</comment>
<keyword evidence="3" id="KW-0813">Transport</keyword>
<keyword evidence="7 8" id="KW-0472">Membrane</keyword>
<dbReference type="PANTHER" id="PTHR32063:SF24">
    <property type="entry name" value="CATION EFFLUX SYSTEM (ACRB_ACRD_ACRF FAMILY)"/>
    <property type="match status" value="1"/>
</dbReference>
<dbReference type="InterPro" id="IPR004763">
    <property type="entry name" value="CusA-like"/>
</dbReference>
<feature type="transmembrane region" description="Helical" evidence="8">
    <location>
        <begin position="889"/>
        <end position="908"/>
    </location>
</feature>
<feature type="transmembrane region" description="Helical" evidence="8">
    <location>
        <begin position="526"/>
        <end position="546"/>
    </location>
</feature>
<comment type="subcellular location">
    <subcellularLocation>
        <location evidence="1">Cell membrane</location>
        <topology evidence="1">Multi-pass membrane protein</topology>
    </subcellularLocation>
</comment>
<evidence type="ECO:0000256" key="8">
    <source>
        <dbReference type="SAM" id="Phobius"/>
    </source>
</evidence>
<keyword evidence="6 8" id="KW-1133">Transmembrane helix</keyword>
<dbReference type="SUPFAM" id="SSF82866">
    <property type="entry name" value="Multidrug efflux transporter AcrB transmembrane domain"/>
    <property type="match status" value="2"/>
</dbReference>
<evidence type="ECO:0000256" key="4">
    <source>
        <dbReference type="ARBA" id="ARBA00022475"/>
    </source>
</evidence>
<feature type="transmembrane region" description="Helical" evidence="8">
    <location>
        <begin position="336"/>
        <end position="355"/>
    </location>
</feature>